<sequence length="943" mass="104322">MSLIELTRNAFQSGLSASKWLSLCKLYIARDLNSVLHNDVESALCNSVLVLFQRYPGDIHLQSYLKQAIQDGTLSLAIFVTTFLSAATSLQDAATLDILCKTVLEYHYMSGLPPNGSVVSFNDSPGMILRTVQNGVKLVQTACTLPTSPYHQVSTSSSELLILLMSTITDVSQISTTDAILFLDAANPLMQLPQLSEDVRHVLENFSLSLTYILGDDAKAAHEAQMMHTLQLALGKNDIGGSNADRDIITCSLLLYNLVSHRADDFGSGDGDRAVVLLIALIRWTSWKPDTFYKQLFQSAITCLAQEASLRDRHGSALLWRTFIVGRLPQLLARFEKAVDIEGMSDSEWRPAMQHAVSSLMQHSDLLQKCDTVCQNNETDSTGSPIQHVFMSELLHGLLTAGLIDHVYVTQASPFQQSDYVSKVHIDAQDHGQELEAYLESRFALDMNTEDLTPLVEKIWQDPSSHATFAEIIAKKFLSAAPSLDLETLGHVCKILYTHEHALEIVSLYVRLSELMASALTIIQDYDCESVGDPQTAVTHIGDVVIFLQATLGRYHLGKSRFMLNERRLTIDLLNSATVIYRIDDLKGDDAAAFNTWFKALFDSQIEGIEDSVLRSTRPRNLLKIAATVLSHAINLSVTGKMDKSVFDNGVQYFLDKLLIWTVEGVIKALLTDMKHKPFLIKTYTDVVQLLLKPYSCPQPVLRMLANTVLRSLQNDKPPMDDKFSRHHFNPTPIRNVALAALGLPTGELHHPPVIASPLGNPVLQAIRNTLASARAGKAPSLDIDRCLHWTNPTKFLFSLWTELSLASTLYGLETPRRIATYILTTPQASRSPPFLPIFLHLVLPTLIVTADQLVPPEQTVAVELLVSVVSSALTSALHVEWALLSACKEQRVVLGQPALAMARRLGEDLRRKTNSPTSNVIAQRLASSSSFTSNFPMFTADF</sequence>
<evidence type="ECO:0000313" key="2">
    <source>
        <dbReference type="Proteomes" id="UP001055072"/>
    </source>
</evidence>
<protein>
    <submittedName>
        <fullName evidence="1">Mediator complex subunit Med5-domain-containing protein</fullName>
    </submittedName>
</protein>
<evidence type="ECO:0000313" key="1">
    <source>
        <dbReference type="EMBL" id="KAI0094740.1"/>
    </source>
</evidence>
<dbReference type="Proteomes" id="UP001055072">
    <property type="component" value="Unassembled WGS sequence"/>
</dbReference>
<keyword evidence="2" id="KW-1185">Reference proteome</keyword>
<organism evidence="1 2">
    <name type="scientific">Irpex rosettiformis</name>
    <dbReference type="NCBI Taxonomy" id="378272"/>
    <lineage>
        <taxon>Eukaryota</taxon>
        <taxon>Fungi</taxon>
        <taxon>Dikarya</taxon>
        <taxon>Basidiomycota</taxon>
        <taxon>Agaricomycotina</taxon>
        <taxon>Agaricomycetes</taxon>
        <taxon>Polyporales</taxon>
        <taxon>Irpicaceae</taxon>
        <taxon>Irpex</taxon>
    </lineage>
</organism>
<accession>A0ACB8UKS5</accession>
<comment type="caution">
    <text evidence="1">The sequence shown here is derived from an EMBL/GenBank/DDBJ whole genome shotgun (WGS) entry which is preliminary data.</text>
</comment>
<dbReference type="EMBL" id="MU274900">
    <property type="protein sequence ID" value="KAI0094740.1"/>
    <property type="molecule type" value="Genomic_DNA"/>
</dbReference>
<proteinExistence type="predicted"/>
<reference evidence="1" key="1">
    <citation type="journal article" date="2021" name="Environ. Microbiol.">
        <title>Gene family expansions and transcriptome signatures uncover fungal adaptations to wood decay.</title>
        <authorList>
            <person name="Hage H."/>
            <person name="Miyauchi S."/>
            <person name="Viragh M."/>
            <person name="Drula E."/>
            <person name="Min B."/>
            <person name="Chaduli D."/>
            <person name="Navarro D."/>
            <person name="Favel A."/>
            <person name="Norest M."/>
            <person name="Lesage-Meessen L."/>
            <person name="Balint B."/>
            <person name="Merenyi Z."/>
            <person name="de Eugenio L."/>
            <person name="Morin E."/>
            <person name="Martinez A.T."/>
            <person name="Baldrian P."/>
            <person name="Stursova M."/>
            <person name="Martinez M.J."/>
            <person name="Novotny C."/>
            <person name="Magnuson J.K."/>
            <person name="Spatafora J.W."/>
            <person name="Maurice S."/>
            <person name="Pangilinan J."/>
            <person name="Andreopoulos W."/>
            <person name="LaButti K."/>
            <person name="Hundley H."/>
            <person name="Na H."/>
            <person name="Kuo A."/>
            <person name="Barry K."/>
            <person name="Lipzen A."/>
            <person name="Henrissat B."/>
            <person name="Riley R."/>
            <person name="Ahrendt S."/>
            <person name="Nagy L.G."/>
            <person name="Grigoriev I.V."/>
            <person name="Martin F."/>
            <person name="Rosso M.N."/>
        </authorList>
    </citation>
    <scope>NUCLEOTIDE SEQUENCE</scope>
    <source>
        <strain evidence="1">CBS 384.51</strain>
    </source>
</reference>
<gene>
    <name evidence="1" type="ORF">BDY19DRAFT_914332</name>
</gene>
<name>A0ACB8UKS5_9APHY</name>